<name>A0ABP4XYN0_9MICO</name>
<dbReference type="EMBL" id="BAAAOB010000003">
    <property type="protein sequence ID" value="GAA1795143.1"/>
    <property type="molecule type" value="Genomic_DNA"/>
</dbReference>
<keyword evidence="4" id="KW-0804">Transcription</keyword>
<evidence type="ECO:0000259" key="7">
    <source>
        <dbReference type="Pfam" id="PF08281"/>
    </source>
</evidence>
<dbReference type="PANTHER" id="PTHR43133:SF25">
    <property type="entry name" value="RNA POLYMERASE SIGMA FACTOR RFAY-RELATED"/>
    <property type="match status" value="1"/>
</dbReference>
<comment type="caution">
    <text evidence="8">The sequence shown here is derived from an EMBL/GenBank/DDBJ whole genome shotgun (WGS) entry which is preliminary data.</text>
</comment>
<organism evidence="8 9">
    <name type="scientific">Leucobacter iarius</name>
    <dbReference type="NCBI Taxonomy" id="333963"/>
    <lineage>
        <taxon>Bacteria</taxon>
        <taxon>Bacillati</taxon>
        <taxon>Actinomycetota</taxon>
        <taxon>Actinomycetes</taxon>
        <taxon>Micrococcales</taxon>
        <taxon>Microbacteriaceae</taxon>
        <taxon>Leucobacter</taxon>
    </lineage>
</organism>
<protein>
    <submittedName>
        <fullName evidence="8">RNA polymerase sigma factor</fullName>
    </submittedName>
</protein>
<keyword evidence="3" id="KW-0731">Sigma factor</keyword>
<dbReference type="InterPro" id="IPR036388">
    <property type="entry name" value="WH-like_DNA-bd_sf"/>
</dbReference>
<dbReference type="Pfam" id="PF04542">
    <property type="entry name" value="Sigma70_r2"/>
    <property type="match status" value="1"/>
</dbReference>
<evidence type="ECO:0000256" key="3">
    <source>
        <dbReference type="ARBA" id="ARBA00023082"/>
    </source>
</evidence>
<proteinExistence type="inferred from homology"/>
<dbReference type="Pfam" id="PF08281">
    <property type="entry name" value="Sigma70_r4_2"/>
    <property type="match status" value="1"/>
</dbReference>
<dbReference type="SUPFAM" id="SSF88946">
    <property type="entry name" value="Sigma2 domain of RNA polymerase sigma factors"/>
    <property type="match status" value="1"/>
</dbReference>
<evidence type="ECO:0000256" key="4">
    <source>
        <dbReference type="ARBA" id="ARBA00023163"/>
    </source>
</evidence>
<evidence type="ECO:0000256" key="2">
    <source>
        <dbReference type="ARBA" id="ARBA00023015"/>
    </source>
</evidence>
<feature type="domain" description="RNA polymerase sigma factor 70 region 4 type 2" evidence="7">
    <location>
        <begin position="147"/>
        <end position="197"/>
    </location>
</feature>
<accession>A0ABP4XYN0</accession>
<dbReference type="InterPro" id="IPR014284">
    <property type="entry name" value="RNA_pol_sigma-70_dom"/>
</dbReference>
<evidence type="ECO:0000256" key="1">
    <source>
        <dbReference type="ARBA" id="ARBA00010641"/>
    </source>
</evidence>
<evidence type="ECO:0000256" key="5">
    <source>
        <dbReference type="SAM" id="MobiDB-lite"/>
    </source>
</evidence>
<dbReference type="Gene3D" id="1.10.1740.10">
    <property type="match status" value="1"/>
</dbReference>
<dbReference type="InterPro" id="IPR013325">
    <property type="entry name" value="RNA_pol_sigma_r2"/>
</dbReference>
<evidence type="ECO:0000313" key="8">
    <source>
        <dbReference type="EMBL" id="GAA1795143.1"/>
    </source>
</evidence>
<feature type="domain" description="RNA polymerase sigma-70 region 2" evidence="6">
    <location>
        <begin position="42"/>
        <end position="108"/>
    </location>
</feature>
<feature type="compositionally biased region" description="Basic and acidic residues" evidence="5">
    <location>
        <begin position="207"/>
        <end position="217"/>
    </location>
</feature>
<keyword evidence="2" id="KW-0805">Transcription regulation</keyword>
<evidence type="ECO:0000259" key="6">
    <source>
        <dbReference type="Pfam" id="PF04542"/>
    </source>
</evidence>
<feature type="region of interest" description="Disordered" evidence="5">
    <location>
        <begin position="1"/>
        <end position="25"/>
    </location>
</feature>
<dbReference type="NCBIfam" id="TIGR02937">
    <property type="entry name" value="sigma70-ECF"/>
    <property type="match status" value="1"/>
</dbReference>
<reference evidence="9" key="1">
    <citation type="journal article" date="2019" name="Int. J. Syst. Evol. Microbiol.">
        <title>The Global Catalogue of Microorganisms (GCM) 10K type strain sequencing project: providing services to taxonomists for standard genome sequencing and annotation.</title>
        <authorList>
            <consortium name="The Broad Institute Genomics Platform"/>
            <consortium name="The Broad Institute Genome Sequencing Center for Infectious Disease"/>
            <person name="Wu L."/>
            <person name="Ma J."/>
        </authorList>
    </citation>
    <scope>NUCLEOTIDE SEQUENCE [LARGE SCALE GENOMIC DNA]</scope>
    <source>
        <strain evidence="9">JCM 14736</strain>
    </source>
</reference>
<dbReference type="InterPro" id="IPR007627">
    <property type="entry name" value="RNA_pol_sigma70_r2"/>
</dbReference>
<dbReference type="SUPFAM" id="SSF88659">
    <property type="entry name" value="Sigma3 and sigma4 domains of RNA polymerase sigma factors"/>
    <property type="match status" value="1"/>
</dbReference>
<feature type="region of interest" description="Disordered" evidence="5">
    <location>
        <begin position="207"/>
        <end position="233"/>
    </location>
</feature>
<dbReference type="CDD" id="cd06171">
    <property type="entry name" value="Sigma70_r4"/>
    <property type="match status" value="1"/>
</dbReference>
<keyword evidence="9" id="KW-1185">Reference proteome</keyword>
<dbReference type="InterPro" id="IPR013324">
    <property type="entry name" value="RNA_pol_sigma_r3/r4-like"/>
</dbReference>
<dbReference type="InterPro" id="IPR039425">
    <property type="entry name" value="RNA_pol_sigma-70-like"/>
</dbReference>
<evidence type="ECO:0000313" key="9">
    <source>
        <dbReference type="Proteomes" id="UP001500851"/>
    </source>
</evidence>
<dbReference type="PANTHER" id="PTHR43133">
    <property type="entry name" value="RNA POLYMERASE ECF-TYPE SIGMA FACTO"/>
    <property type="match status" value="1"/>
</dbReference>
<sequence>MRTNRERGAPDPAIPGMDQESGPTDAQVIARSRADPQTFAVLYERHAKAVFRYAASRLGRELADDLVGETFLVAFERRERFDVSVASAEPWLLGIATRLIRRRRRDEAASWRALDAFAGLGEHRGPAAEEDPSTSADSRIDAAAHTRAIRVTLERLPKRDRDVLLLSAWTDLDSAGVAEALGIPVGTVRSRLHRARRILRTAIEAGGARETEQEHGRTAASAFDAQRRALRTR</sequence>
<dbReference type="InterPro" id="IPR013249">
    <property type="entry name" value="RNA_pol_sigma70_r4_t2"/>
</dbReference>
<dbReference type="Proteomes" id="UP001500851">
    <property type="component" value="Unassembled WGS sequence"/>
</dbReference>
<comment type="similarity">
    <text evidence="1">Belongs to the sigma-70 factor family. ECF subfamily.</text>
</comment>
<dbReference type="Gene3D" id="1.10.10.10">
    <property type="entry name" value="Winged helix-like DNA-binding domain superfamily/Winged helix DNA-binding domain"/>
    <property type="match status" value="1"/>
</dbReference>
<gene>
    <name evidence="8" type="ORF">GCM10009768_25290</name>
</gene>